<evidence type="ECO:0000313" key="2">
    <source>
        <dbReference type="EMBL" id="KYQ72967.1"/>
    </source>
</evidence>
<feature type="transmembrane region" description="Helical" evidence="1">
    <location>
        <begin position="6"/>
        <end position="23"/>
    </location>
</feature>
<name>A0A151Y4T2_9GAMM</name>
<dbReference type="Proteomes" id="UP000076276">
    <property type="component" value="Unassembled WGS sequence"/>
</dbReference>
<proteinExistence type="predicted"/>
<keyword evidence="1" id="KW-0812">Transmembrane</keyword>
<organism evidence="2 3">
    <name type="scientific">Acinetobacter pragensis</name>
    <dbReference type="NCBI Taxonomy" id="1806892"/>
    <lineage>
        <taxon>Bacteria</taxon>
        <taxon>Pseudomonadati</taxon>
        <taxon>Pseudomonadota</taxon>
        <taxon>Gammaproteobacteria</taxon>
        <taxon>Moraxellales</taxon>
        <taxon>Moraxellaceae</taxon>
        <taxon>Acinetobacter</taxon>
    </lineage>
</organism>
<gene>
    <name evidence="2" type="ORF">AZH43_01305</name>
</gene>
<dbReference type="OrthoDB" id="6713087at2"/>
<accession>A0A151Y4T2</accession>
<dbReference type="RefSeq" id="WP_067666787.1">
    <property type="nucleotide sequence ID" value="NZ_CBCSIK010000005.1"/>
</dbReference>
<keyword evidence="3" id="KW-1185">Reference proteome</keyword>
<dbReference type="AlphaFoldDB" id="A0A151Y4T2"/>
<evidence type="ECO:0000313" key="3">
    <source>
        <dbReference type="Proteomes" id="UP000076276"/>
    </source>
</evidence>
<reference evidence="2 3" key="1">
    <citation type="submission" date="2016-03" db="EMBL/GenBank/DDBJ databases">
        <title>Acinetobacter genomospecies 28 strain ANC 4149.</title>
        <authorList>
            <person name="Radolfova-Krizova L."/>
            <person name="Nemec A."/>
        </authorList>
    </citation>
    <scope>NUCLEOTIDE SEQUENCE [LARGE SCALE GENOMIC DNA]</scope>
    <source>
        <strain evidence="2 3">ANC 4149</strain>
    </source>
</reference>
<keyword evidence="1" id="KW-1133">Transmembrane helix</keyword>
<dbReference type="EMBL" id="LUAW01000012">
    <property type="protein sequence ID" value="KYQ72967.1"/>
    <property type="molecule type" value="Genomic_DNA"/>
</dbReference>
<evidence type="ECO:0000256" key="1">
    <source>
        <dbReference type="SAM" id="Phobius"/>
    </source>
</evidence>
<comment type="caution">
    <text evidence="2">The sequence shown here is derived from an EMBL/GenBank/DDBJ whole genome shotgun (WGS) entry which is preliminary data.</text>
</comment>
<keyword evidence="1" id="KW-0472">Membrane</keyword>
<feature type="transmembrane region" description="Helical" evidence="1">
    <location>
        <begin position="55"/>
        <end position="72"/>
    </location>
</feature>
<feature type="transmembrane region" description="Helical" evidence="1">
    <location>
        <begin position="28"/>
        <end position="49"/>
    </location>
</feature>
<sequence length="80" mass="8760">MFIIYVGFAVILIGAIGFLITAFKNSILWGLGCLLFSPISIVFLVLYWQDAKNPFFLQLIGILIVFLGAMFISPSQISGG</sequence>
<protein>
    <submittedName>
        <fullName evidence="2">Uncharacterized protein</fullName>
    </submittedName>
</protein>